<evidence type="ECO:0000313" key="1">
    <source>
        <dbReference type="EMBL" id="SVB66938.1"/>
    </source>
</evidence>
<dbReference type="EMBL" id="UINC01052058">
    <property type="protein sequence ID" value="SVB66938.1"/>
    <property type="molecule type" value="Genomic_DNA"/>
</dbReference>
<name>A0A382FV66_9ZZZZ</name>
<organism evidence="1">
    <name type="scientific">marine metagenome</name>
    <dbReference type="NCBI Taxonomy" id="408172"/>
    <lineage>
        <taxon>unclassified sequences</taxon>
        <taxon>metagenomes</taxon>
        <taxon>ecological metagenomes</taxon>
    </lineage>
</organism>
<sequence>MKLKVLIFTIDEKYLKALVCFFRKNEATTTSNL</sequence>
<reference evidence="1" key="1">
    <citation type="submission" date="2018-05" db="EMBL/GenBank/DDBJ databases">
        <authorList>
            <person name="Lanie J.A."/>
            <person name="Ng W.-L."/>
            <person name="Kazmierczak K.M."/>
            <person name="Andrzejewski T.M."/>
            <person name="Davidsen T.M."/>
            <person name="Wayne K.J."/>
            <person name="Tettelin H."/>
            <person name="Glass J.I."/>
            <person name="Rusch D."/>
            <person name="Podicherti R."/>
            <person name="Tsui H.-C.T."/>
            <person name="Winkler M.E."/>
        </authorList>
    </citation>
    <scope>NUCLEOTIDE SEQUENCE</scope>
</reference>
<accession>A0A382FV66</accession>
<gene>
    <name evidence="1" type="ORF">METZ01_LOCUS219792</name>
</gene>
<dbReference type="AlphaFoldDB" id="A0A382FV66"/>
<proteinExistence type="predicted"/>
<protein>
    <submittedName>
        <fullName evidence="1">Uncharacterized protein</fullName>
    </submittedName>
</protein>